<keyword evidence="3" id="KW-1185">Reference proteome</keyword>
<comment type="caution">
    <text evidence="2">The sequence shown here is derived from an EMBL/GenBank/DDBJ whole genome shotgun (WGS) entry which is preliminary data.</text>
</comment>
<reference evidence="2 3" key="1">
    <citation type="submission" date="2021-11" db="EMBL/GenBank/DDBJ databases">
        <title>Draft genome sequence of Actinomycetospora sp. SF1 isolated from the rhizosphere soil.</title>
        <authorList>
            <person name="Duangmal K."/>
            <person name="Chantavorakit T."/>
        </authorList>
    </citation>
    <scope>NUCLEOTIDE SEQUENCE [LARGE SCALE GENOMIC DNA]</scope>
    <source>
        <strain evidence="2 3">TBRC 5722</strain>
    </source>
</reference>
<dbReference type="SUPFAM" id="SSF109854">
    <property type="entry name" value="DinB/YfiT-like putative metalloenzymes"/>
    <property type="match status" value="1"/>
</dbReference>
<dbReference type="RefSeq" id="WP_230740273.1">
    <property type="nucleotide sequence ID" value="NZ_JAJNDB010000010.1"/>
</dbReference>
<dbReference type="InterPro" id="IPR024775">
    <property type="entry name" value="DinB-like"/>
</dbReference>
<sequence length="190" mass="21119">MDRPACDLPGPETALPEGVPPLAGEDHHCATCPMDFPTTGLDDVRAIVTSVPGRARELLAAHPEDAWRAPGADGSWSAAEYLCHVRDVYAVFTIRLHRARTEDDPPLEPMLNDLRARRFGYAHAELRPVVDQLEAHVGGFLAELDRLDEPARDRPVHRYPGERRSALWLARQAAHEGRHHLHDIVSCLDA</sequence>
<evidence type="ECO:0000313" key="3">
    <source>
        <dbReference type="Proteomes" id="UP001199469"/>
    </source>
</evidence>
<evidence type="ECO:0000313" key="2">
    <source>
        <dbReference type="EMBL" id="MCD2197870.1"/>
    </source>
</evidence>
<protein>
    <submittedName>
        <fullName evidence="2">DinB family protein</fullName>
    </submittedName>
</protein>
<dbReference type="InterPro" id="IPR034660">
    <property type="entry name" value="DinB/YfiT-like"/>
</dbReference>
<proteinExistence type="predicted"/>
<gene>
    <name evidence="2" type="ORF">LQ327_31325</name>
</gene>
<evidence type="ECO:0000259" key="1">
    <source>
        <dbReference type="Pfam" id="PF12867"/>
    </source>
</evidence>
<dbReference type="EMBL" id="JAJNDB010000010">
    <property type="protein sequence ID" value="MCD2197870.1"/>
    <property type="molecule type" value="Genomic_DNA"/>
</dbReference>
<dbReference type="Pfam" id="PF12867">
    <property type="entry name" value="DinB_2"/>
    <property type="match status" value="1"/>
</dbReference>
<feature type="domain" description="DinB-like" evidence="1">
    <location>
        <begin position="52"/>
        <end position="183"/>
    </location>
</feature>
<accession>A0ABS8PK45</accession>
<dbReference type="Proteomes" id="UP001199469">
    <property type="component" value="Unassembled WGS sequence"/>
</dbReference>
<organism evidence="2 3">
    <name type="scientific">Actinomycetospora endophytica</name>
    <dbReference type="NCBI Taxonomy" id="2291215"/>
    <lineage>
        <taxon>Bacteria</taxon>
        <taxon>Bacillati</taxon>
        <taxon>Actinomycetota</taxon>
        <taxon>Actinomycetes</taxon>
        <taxon>Pseudonocardiales</taxon>
        <taxon>Pseudonocardiaceae</taxon>
        <taxon>Actinomycetospora</taxon>
    </lineage>
</organism>
<dbReference type="Gene3D" id="1.20.120.450">
    <property type="entry name" value="dinb family like domain"/>
    <property type="match status" value="1"/>
</dbReference>
<name>A0ABS8PK45_9PSEU</name>